<evidence type="ECO:0000313" key="2">
    <source>
        <dbReference type="EMBL" id="MBB5911878.1"/>
    </source>
</evidence>
<organism evidence="2 3">
    <name type="scientific">Nocardia transvalensis</name>
    <dbReference type="NCBI Taxonomy" id="37333"/>
    <lineage>
        <taxon>Bacteria</taxon>
        <taxon>Bacillati</taxon>
        <taxon>Actinomycetota</taxon>
        <taxon>Actinomycetes</taxon>
        <taxon>Mycobacteriales</taxon>
        <taxon>Nocardiaceae</taxon>
        <taxon>Nocardia</taxon>
    </lineage>
</organism>
<dbReference type="EMBL" id="JACHIT010000001">
    <property type="protein sequence ID" value="MBB5911878.1"/>
    <property type="molecule type" value="Genomic_DNA"/>
</dbReference>
<keyword evidence="1" id="KW-0472">Membrane</keyword>
<protein>
    <submittedName>
        <fullName evidence="2">Uncharacterized protein</fullName>
    </submittedName>
</protein>
<proteinExistence type="predicted"/>
<keyword evidence="1" id="KW-0812">Transmembrane</keyword>
<evidence type="ECO:0000313" key="3">
    <source>
        <dbReference type="Proteomes" id="UP000540412"/>
    </source>
</evidence>
<sequence>MMGGWQVFAATMVMVGVMVALVMSVRPQRLPTGRTSVAEIRQRLLAESVPPAVAVPAALPHTAPEHPFAVPEAHRTMQQHLDCTVADCARKAAAYDALVSAGRIKPR</sequence>
<keyword evidence="1" id="KW-1133">Transmembrane helix</keyword>
<accession>A0A7W9P9X5</accession>
<keyword evidence="3" id="KW-1185">Reference proteome</keyword>
<comment type="caution">
    <text evidence="2">The sequence shown here is derived from an EMBL/GenBank/DDBJ whole genome shotgun (WGS) entry which is preliminary data.</text>
</comment>
<dbReference type="RefSeq" id="WP_040752886.1">
    <property type="nucleotide sequence ID" value="NZ_JACHIT010000001.1"/>
</dbReference>
<gene>
    <name evidence="2" type="ORF">BJY24_000745</name>
</gene>
<evidence type="ECO:0000256" key="1">
    <source>
        <dbReference type="SAM" id="Phobius"/>
    </source>
</evidence>
<name>A0A7W9P9X5_9NOCA</name>
<reference evidence="2 3" key="1">
    <citation type="submission" date="2020-08" db="EMBL/GenBank/DDBJ databases">
        <title>Sequencing the genomes of 1000 actinobacteria strains.</title>
        <authorList>
            <person name="Klenk H.-P."/>
        </authorList>
    </citation>
    <scope>NUCLEOTIDE SEQUENCE [LARGE SCALE GENOMIC DNA]</scope>
    <source>
        <strain evidence="2 3">DSM 43582</strain>
    </source>
</reference>
<dbReference type="AlphaFoldDB" id="A0A7W9P9X5"/>
<feature type="transmembrane region" description="Helical" evidence="1">
    <location>
        <begin position="6"/>
        <end position="25"/>
    </location>
</feature>
<dbReference type="Proteomes" id="UP000540412">
    <property type="component" value="Unassembled WGS sequence"/>
</dbReference>